<sequence>MAELDDRDLDFICAAAEATKTVSSCIAFCTLTPLWIWLTLYMVNQSSVSLSLEDFTIADVQTSNVSAPNQTFIYFKLHLENKKDVMSLDYGNLSLSFSYYRGSDDIVQLANYTIQKFHQGISKKTNQQTSVMLNPGISWREISKNATSVISRVDLAGVVRFSQLHYFKSKKRKIMAWAKVELDPVSGNRMSKKAVRLKHTIKHHPFIMYSSFFFFDHHRSVVHRQFEEFVFI</sequence>
<dbReference type="AlphaFoldDB" id="A0A162A700"/>
<name>A0A162A700_DAUCS</name>
<dbReference type="EMBL" id="CP093347">
    <property type="protein sequence ID" value="WOH03008.1"/>
    <property type="molecule type" value="Genomic_DNA"/>
</dbReference>
<evidence type="ECO:0000313" key="4">
    <source>
        <dbReference type="EMBL" id="WOH03008.1"/>
    </source>
</evidence>
<dbReference type="GO" id="GO:0098542">
    <property type="term" value="P:defense response to other organism"/>
    <property type="evidence" value="ECO:0007669"/>
    <property type="project" value="InterPro"/>
</dbReference>
<comment type="subcellular location">
    <subcellularLocation>
        <location evidence="1">Membrane</location>
    </subcellularLocation>
</comment>
<evidence type="ECO:0000256" key="2">
    <source>
        <dbReference type="ARBA" id="ARBA00023136"/>
    </source>
</evidence>
<accession>A0A162A700</accession>
<dbReference type="InterPro" id="IPR044839">
    <property type="entry name" value="NDR1-like"/>
</dbReference>
<dbReference type="PANTHER" id="PTHR31415:SF52">
    <property type="entry name" value="LATE EMBRYOGENESIS ABUNDANT (LEA) HYDROXYPROLINE-RICH GLYCOPROTEIN FAMILY-RELATED"/>
    <property type="match status" value="1"/>
</dbReference>
<evidence type="ECO:0008006" key="6">
    <source>
        <dbReference type="Google" id="ProtNLM"/>
    </source>
</evidence>
<reference evidence="4" key="2">
    <citation type="submission" date="2022-03" db="EMBL/GenBank/DDBJ databases">
        <title>Draft title - Genomic analysis of global carrot germplasm unveils the trajectory of domestication and the origin of high carotenoid orange carrot.</title>
        <authorList>
            <person name="Iorizzo M."/>
            <person name="Ellison S."/>
            <person name="Senalik D."/>
            <person name="Macko-Podgorni A."/>
            <person name="Grzebelus D."/>
            <person name="Bostan H."/>
            <person name="Rolling W."/>
            <person name="Curaba J."/>
            <person name="Simon P."/>
        </authorList>
    </citation>
    <scope>NUCLEOTIDE SEQUENCE</scope>
    <source>
        <tissue evidence="4">Leaf</tissue>
    </source>
</reference>
<gene>
    <name evidence="3" type="ORF">DCAR_019582</name>
    <name evidence="4" type="ORF">DCAR_0522399</name>
</gene>
<evidence type="ECO:0000256" key="1">
    <source>
        <dbReference type="ARBA" id="ARBA00004370"/>
    </source>
</evidence>
<proteinExistence type="predicted"/>
<evidence type="ECO:0000313" key="3">
    <source>
        <dbReference type="EMBL" id="KZM96340.1"/>
    </source>
</evidence>
<dbReference type="Gramene" id="KZM96340">
    <property type="protein sequence ID" value="KZM96340"/>
    <property type="gene ID" value="DCAR_019582"/>
</dbReference>
<organism evidence="3">
    <name type="scientific">Daucus carota subsp. sativus</name>
    <name type="common">Carrot</name>
    <dbReference type="NCBI Taxonomy" id="79200"/>
    <lineage>
        <taxon>Eukaryota</taxon>
        <taxon>Viridiplantae</taxon>
        <taxon>Streptophyta</taxon>
        <taxon>Embryophyta</taxon>
        <taxon>Tracheophyta</taxon>
        <taxon>Spermatophyta</taxon>
        <taxon>Magnoliopsida</taxon>
        <taxon>eudicotyledons</taxon>
        <taxon>Gunneridae</taxon>
        <taxon>Pentapetalae</taxon>
        <taxon>asterids</taxon>
        <taxon>campanulids</taxon>
        <taxon>Apiales</taxon>
        <taxon>Apiaceae</taxon>
        <taxon>Apioideae</taxon>
        <taxon>Scandiceae</taxon>
        <taxon>Daucinae</taxon>
        <taxon>Daucus</taxon>
        <taxon>Daucus sect. Daucus</taxon>
    </lineage>
</organism>
<reference evidence="3" key="1">
    <citation type="journal article" date="2016" name="Nat. Genet.">
        <title>A high-quality carrot genome assembly provides new insights into carotenoid accumulation and asterid genome evolution.</title>
        <authorList>
            <person name="Iorizzo M."/>
            <person name="Ellison S."/>
            <person name="Senalik D."/>
            <person name="Zeng P."/>
            <person name="Satapoomin P."/>
            <person name="Huang J."/>
            <person name="Bowman M."/>
            <person name="Iovene M."/>
            <person name="Sanseverino W."/>
            <person name="Cavagnaro P."/>
            <person name="Yildiz M."/>
            <person name="Macko-Podgorni A."/>
            <person name="Moranska E."/>
            <person name="Grzebelus E."/>
            <person name="Grzebelus D."/>
            <person name="Ashrafi H."/>
            <person name="Zheng Z."/>
            <person name="Cheng S."/>
            <person name="Spooner D."/>
            <person name="Van Deynze A."/>
            <person name="Simon P."/>
        </authorList>
    </citation>
    <scope>NUCLEOTIDE SEQUENCE [LARGE SCALE GENOMIC DNA]</scope>
    <source>
        <tissue evidence="3">Leaf</tissue>
    </source>
</reference>
<keyword evidence="2" id="KW-0472">Membrane</keyword>
<dbReference type="GO" id="GO:0005886">
    <property type="term" value="C:plasma membrane"/>
    <property type="evidence" value="ECO:0007669"/>
    <property type="project" value="TreeGrafter"/>
</dbReference>
<dbReference type="EMBL" id="LNRQ01000005">
    <property type="protein sequence ID" value="KZM96340.1"/>
    <property type="molecule type" value="Genomic_DNA"/>
</dbReference>
<dbReference type="PANTHER" id="PTHR31415">
    <property type="entry name" value="OS05G0367900 PROTEIN"/>
    <property type="match status" value="1"/>
</dbReference>
<evidence type="ECO:0000313" key="5">
    <source>
        <dbReference type="Proteomes" id="UP000077755"/>
    </source>
</evidence>
<protein>
    <recommendedName>
        <fullName evidence="6">Late embryogenesis abundant protein LEA-2 subgroup domain-containing protein</fullName>
    </recommendedName>
</protein>
<keyword evidence="5" id="KW-1185">Reference proteome</keyword>
<dbReference type="Proteomes" id="UP000077755">
    <property type="component" value="Chromosome 5"/>
</dbReference>
<dbReference type="GO" id="GO:0009506">
    <property type="term" value="C:plasmodesma"/>
    <property type="evidence" value="ECO:0007669"/>
    <property type="project" value="TreeGrafter"/>
</dbReference>